<evidence type="ECO:0000313" key="3">
    <source>
        <dbReference type="Proteomes" id="UP000072189"/>
    </source>
</evidence>
<proteinExistence type="predicted"/>
<dbReference type="EMBL" id="LDRV01000126">
    <property type="protein sequence ID" value="KTS06657.1"/>
    <property type="molecule type" value="Genomic_DNA"/>
</dbReference>
<sequence>GEGHLDDLTERLPHADVHRFEGAGHLIAEERPYADVVLDWLDEKGVATDAAAQGSTAATAPPAAAGHLWDALDARRDDDDTAVIDMTTARDGEPLRVSWRQLSARVDEIAAGLDAFGVRPGDRVSLLVQPGPTLTAALYACLRIGAVVVVADRGLGIRGLSRAVRGAVPDVVIGEIAGLAA</sequence>
<dbReference type="PANTHER" id="PTHR43767:SF1">
    <property type="entry name" value="NONRIBOSOMAL PEPTIDE SYNTHASE PES1 (EUROFUNG)-RELATED"/>
    <property type="match status" value="1"/>
</dbReference>
<dbReference type="Gene3D" id="3.40.50.12780">
    <property type="entry name" value="N-terminal domain of ligase-like"/>
    <property type="match status" value="1"/>
</dbReference>
<accession>A0A147F3K2</accession>
<feature type="non-terminal residue" evidence="2">
    <location>
        <position position="1"/>
    </location>
</feature>
<dbReference type="Gene3D" id="3.40.50.1820">
    <property type="entry name" value="alpha/beta hydrolase"/>
    <property type="match status" value="1"/>
</dbReference>
<dbReference type="PANTHER" id="PTHR43767">
    <property type="entry name" value="LONG-CHAIN-FATTY-ACID--COA LIGASE"/>
    <property type="match status" value="1"/>
</dbReference>
<dbReference type="Pfam" id="PF00501">
    <property type="entry name" value="AMP-binding"/>
    <property type="match status" value="1"/>
</dbReference>
<dbReference type="SUPFAM" id="SSF56801">
    <property type="entry name" value="Acetyl-CoA synthetase-like"/>
    <property type="match status" value="1"/>
</dbReference>
<dbReference type="SUPFAM" id="SSF53474">
    <property type="entry name" value="alpha/beta-Hydrolases"/>
    <property type="match status" value="1"/>
</dbReference>
<comment type="caution">
    <text evidence="2">The sequence shown here is derived from an EMBL/GenBank/DDBJ whole genome shotgun (WGS) entry which is preliminary data.</text>
</comment>
<dbReference type="InterPro" id="IPR042099">
    <property type="entry name" value="ANL_N_sf"/>
</dbReference>
<gene>
    <name evidence="2" type="ORF">RSA3_16965</name>
</gene>
<dbReference type="InterPro" id="IPR050237">
    <property type="entry name" value="ATP-dep_AMP-bd_enzyme"/>
</dbReference>
<dbReference type="InterPro" id="IPR000873">
    <property type="entry name" value="AMP-dep_synth/lig_dom"/>
</dbReference>
<dbReference type="AlphaFoldDB" id="A0A147F3K2"/>
<feature type="non-terminal residue" evidence="2">
    <location>
        <position position="181"/>
    </location>
</feature>
<organism evidence="2 3">
    <name type="scientific">Microbacterium testaceum</name>
    <name type="common">Aureobacterium testaceum</name>
    <name type="synonym">Brevibacterium testaceum</name>
    <dbReference type="NCBI Taxonomy" id="2033"/>
    <lineage>
        <taxon>Bacteria</taxon>
        <taxon>Bacillati</taxon>
        <taxon>Actinomycetota</taxon>
        <taxon>Actinomycetes</taxon>
        <taxon>Micrococcales</taxon>
        <taxon>Microbacteriaceae</taxon>
        <taxon>Microbacterium</taxon>
    </lineage>
</organism>
<evidence type="ECO:0000259" key="1">
    <source>
        <dbReference type="Pfam" id="PF00501"/>
    </source>
</evidence>
<dbReference type="RefSeq" id="WP_153004806.1">
    <property type="nucleotide sequence ID" value="NZ_LDRV01000126.1"/>
</dbReference>
<dbReference type="Proteomes" id="UP000072189">
    <property type="component" value="Unassembled WGS sequence"/>
</dbReference>
<protein>
    <submittedName>
        <fullName evidence="2">Hydrolase</fullName>
    </submittedName>
</protein>
<evidence type="ECO:0000313" key="2">
    <source>
        <dbReference type="EMBL" id="KTS06657.1"/>
    </source>
</evidence>
<keyword evidence="2" id="KW-0378">Hydrolase</keyword>
<feature type="domain" description="AMP-dependent synthetase/ligase" evidence="1">
    <location>
        <begin position="74"/>
        <end position="173"/>
    </location>
</feature>
<dbReference type="InterPro" id="IPR029058">
    <property type="entry name" value="AB_hydrolase_fold"/>
</dbReference>
<reference evidence="2 3" key="1">
    <citation type="journal article" date="2016" name="Front. Microbiol.">
        <title>Genomic Resource of Rice Seed Associated Bacteria.</title>
        <authorList>
            <person name="Midha S."/>
            <person name="Bansal K."/>
            <person name="Sharma S."/>
            <person name="Kumar N."/>
            <person name="Patil P.P."/>
            <person name="Chaudhry V."/>
            <person name="Patil P.B."/>
        </authorList>
    </citation>
    <scope>NUCLEOTIDE SEQUENCE [LARGE SCALE GENOMIC DNA]</scope>
    <source>
        <strain evidence="2 3">RSA3</strain>
    </source>
</reference>
<name>A0A147F3K2_MICTE</name>
<dbReference type="GO" id="GO:0016787">
    <property type="term" value="F:hydrolase activity"/>
    <property type="evidence" value="ECO:0007669"/>
    <property type="project" value="UniProtKB-KW"/>
</dbReference>